<dbReference type="Proteomes" id="UP001597314">
    <property type="component" value="Unassembled WGS sequence"/>
</dbReference>
<evidence type="ECO:0000313" key="2">
    <source>
        <dbReference type="Proteomes" id="UP001597314"/>
    </source>
</evidence>
<sequence length="111" mass="11169">MPDVPSAAAAALDRRRFLGGAWRAGPAEPPPFCPTEHSPARVLVQAAPARLDAVAATVAAIDGVRLVDVRPLGRLTVAIAPDTVAAAMAALAAVPGVLTVSVVAAEPEVHP</sequence>
<gene>
    <name evidence="1" type="ORF">ACFSOX_07240</name>
</gene>
<reference evidence="2" key="1">
    <citation type="journal article" date="2019" name="Int. J. Syst. Evol. Microbiol.">
        <title>The Global Catalogue of Microorganisms (GCM) 10K type strain sequencing project: providing services to taxonomists for standard genome sequencing and annotation.</title>
        <authorList>
            <consortium name="The Broad Institute Genomics Platform"/>
            <consortium name="The Broad Institute Genome Sequencing Center for Infectious Disease"/>
            <person name="Wu L."/>
            <person name="Ma J."/>
        </authorList>
    </citation>
    <scope>NUCLEOTIDE SEQUENCE [LARGE SCALE GENOMIC DNA]</scope>
    <source>
        <strain evidence="2">CGMCC 1.6774</strain>
    </source>
</reference>
<accession>A0ABW5AIN3</accession>
<evidence type="ECO:0000313" key="1">
    <source>
        <dbReference type="EMBL" id="MFD2181941.1"/>
    </source>
</evidence>
<dbReference type="Pfam" id="PF03927">
    <property type="entry name" value="NapD"/>
    <property type="match status" value="1"/>
</dbReference>
<dbReference type="InterPro" id="IPR005623">
    <property type="entry name" value="Chaperone_NapD_NO3_reduct"/>
</dbReference>
<dbReference type="RefSeq" id="WP_378477125.1">
    <property type="nucleotide sequence ID" value="NZ_JBHUIW010000005.1"/>
</dbReference>
<dbReference type="Gene3D" id="3.30.70.920">
    <property type="match status" value="1"/>
</dbReference>
<name>A0ABW5AIN3_9BRAD</name>
<protein>
    <submittedName>
        <fullName evidence="1">Chaperone NapD</fullName>
    </submittedName>
</protein>
<comment type="caution">
    <text evidence="1">The sequence shown here is derived from an EMBL/GenBank/DDBJ whole genome shotgun (WGS) entry which is preliminary data.</text>
</comment>
<dbReference type="EMBL" id="JBHUIW010000005">
    <property type="protein sequence ID" value="MFD2181941.1"/>
    <property type="molecule type" value="Genomic_DNA"/>
</dbReference>
<keyword evidence="2" id="KW-1185">Reference proteome</keyword>
<organism evidence="1 2">
    <name type="scientific">Rhodoplanes azumiensis</name>
    <dbReference type="NCBI Taxonomy" id="1897628"/>
    <lineage>
        <taxon>Bacteria</taxon>
        <taxon>Pseudomonadati</taxon>
        <taxon>Pseudomonadota</taxon>
        <taxon>Alphaproteobacteria</taxon>
        <taxon>Hyphomicrobiales</taxon>
        <taxon>Nitrobacteraceae</taxon>
        <taxon>Rhodoplanes</taxon>
    </lineage>
</organism>
<proteinExistence type="predicted"/>